<organism evidence="2 3">
    <name type="scientific">Lentilactobacillus kisonensis DSM 19906 = JCM 15041</name>
    <dbReference type="NCBI Taxonomy" id="1423766"/>
    <lineage>
        <taxon>Bacteria</taxon>
        <taxon>Bacillati</taxon>
        <taxon>Bacillota</taxon>
        <taxon>Bacilli</taxon>
        <taxon>Lactobacillales</taxon>
        <taxon>Lactobacillaceae</taxon>
        <taxon>Lentilactobacillus</taxon>
    </lineage>
</organism>
<keyword evidence="1" id="KW-1133">Transmembrane helix</keyword>
<reference evidence="2 3" key="1">
    <citation type="journal article" date="2015" name="Genome Announc.">
        <title>Expanding the biotechnology potential of lactobacilli through comparative genomics of 213 strains and associated genera.</title>
        <authorList>
            <person name="Sun Z."/>
            <person name="Harris H.M."/>
            <person name="McCann A."/>
            <person name="Guo C."/>
            <person name="Argimon S."/>
            <person name="Zhang W."/>
            <person name="Yang X."/>
            <person name="Jeffery I.B."/>
            <person name="Cooney J.C."/>
            <person name="Kagawa T.F."/>
            <person name="Liu W."/>
            <person name="Song Y."/>
            <person name="Salvetti E."/>
            <person name="Wrobel A."/>
            <person name="Rasinkangas P."/>
            <person name="Parkhill J."/>
            <person name="Rea M.C."/>
            <person name="O'Sullivan O."/>
            <person name="Ritari J."/>
            <person name="Douillard F.P."/>
            <person name="Paul Ross R."/>
            <person name="Yang R."/>
            <person name="Briner A.E."/>
            <person name="Felis G.E."/>
            <person name="de Vos W.M."/>
            <person name="Barrangou R."/>
            <person name="Klaenhammer T.R."/>
            <person name="Caufield P.W."/>
            <person name="Cui Y."/>
            <person name="Zhang H."/>
            <person name="O'Toole P.W."/>
        </authorList>
    </citation>
    <scope>NUCLEOTIDE SEQUENCE [LARGE SCALE GENOMIC DNA]</scope>
    <source>
        <strain evidence="2 3">DSM 19906</strain>
    </source>
</reference>
<protein>
    <submittedName>
        <fullName evidence="2">Uncharacterized protein</fullName>
    </submittedName>
</protein>
<keyword evidence="1" id="KW-0472">Membrane</keyword>
<dbReference type="Proteomes" id="UP000051439">
    <property type="component" value="Unassembled WGS sequence"/>
</dbReference>
<sequence>MQTSTHLRKRTFKLPIFLIYTIAFVSICLLTYSIPWLAGRTLIWNVDGIAQHFPILAQFQRILEAVQDL</sequence>
<proteinExistence type="predicted"/>
<evidence type="ECO:0000256" key="1">
    <source>
        <dbReference type="SAM" id="Phobius"/>
    </source>
</evidence>
<feature type="transmembrane region" description="Helical" evidence="1">
    <location>
        <begin position="12"/>
        <end position="34"/>
    </location>
</feature>
<keyword evidence="1" id="KW-0812">Transmembrane</keyword>
<evidence type="ECO:0000313" key="3">
    <source>
        <dbReference type="Proteomes" id="UP000051439"/>
    </source>
</evidence>
<dbReference type="PATRIC" id="fig|1423766.4.peg.2224"/>
<evidence type="ECO:0000313" key="2">
    <source>
        <dbReference type="EMBL" id="KRL19157.1"/>
    </source>
</evidence>
<dbReference type="EMBL" id="AZEB01000048">
    <property type="protein sequence ID" value="KRL19157.1"/>
    <property type="molecule type" value="Genomic_DNA"/>
</dbReference>
<name>A0A0R1NNH3_9LACO</name>
<keyword evidence="3" id="KW-1185">Reference proteome</keyword>
<gene>
    <name evidence="2" type="ORF">FC98_GL002142</name>
</gene>
<dbReference type="AlphaFoldDB" id="A0A0R1NNH3"/>
<accession>A0A0R1NNH3</accession>
<comment type="caution">
    <text evidence="2">The sequence shown here is derived from an EMBL/GenBank/DDBJ whole genome shotgun (WGS) entry which is preliminary data.</text>
</comment>